<proteinExistence type="predicted"/>
<dbReference type="AlphaFoldDB" id="A0A6B1G516"/>
<name>A0A6B1G516_9CHLR</name>
<accession>A0A6B1G516</accession>
<protein>
    <submittedName>
        <fullName evidence="1">GlcNAc-PI de-N-acetylase</fullName>
    </submittedName>
</protein>
<dbReference type="Gene3D" id="3.40.50.10320">
    <property type="entry name" value="LmbE-like"/>
    <property type="match status" value="1"/>
</dbReference>
<gene>
    <name evidence="1" type="ORF">F4148_17425</name>
</gene>
<dbReference type="PANTHER" id="PTHR12993">
    <property type="entry name" value="N-ACETYLGLUCOSAMINYL-PHOSPHATIDYLINOSITOL DE-N-ACETYLASE-RELATED"/>
    <property type="match status" value="1"/>
</dbReference>
<comment type="caution">
    <text evidence="1">The sequence shown here is derived from an EMBL/GenBank/DDBJ whole genome shotgun (WGS) entry which is preliminary data.</text>
</comment>
<dbReference type="Pfam" id="PF02585">
    <property type="entry name" value="PIG-L"/>
    <property type="match status" value="1"/>
</dbReference>
<reference evidence="1" key="1">
    <citation type="submission" date="2019-09" db="EMBL/GenBank/DDBJ databases">
        <title>Characterisation of the sponge microbiome using genome-centric metagenomics.</title>
        <authorList>
            <person name="Engelberts J.P."/>
            <person name="Robbins S.J."/>
            <person name="De Goeij J.M."/>
            <person name="Aranda M."/>
            <person name="Bell S.C."/>
            <person name="Webster N.S."/>
        </authorList>
    </citation>
    <scope>NUCLEOTIDE SEQUENCE</scope>
    <source>
        <strain evidence="1">SB0675_bin_29</strain>
    </source>
</reference>
<dbReference type="EMBL" id="VYDA01000617">
    <property type="protein sequence ID" value="MYH63448.1"/>
    <property type="molecule type" value="Genomic_DNA"/>
</dbReference>
<dbReference type="InterPro" id="IPR024078">
    <property type="entry name" value="LmbE-like_dom_sf"/>
</dbReference>
<dbReference type="PANTHER" id="PTHR12993:SF11">
    <property type="entry name" value="N-ACETYLGLUCOSAMINYL-PHOSPHATIDYLINOSITOL DE-N-ACETYLASE"/>
    <property type="match status" value="1"/>
</dbReference>
<organism evidence="1">
    <name type="scientific">Caldilineaceae bacterium SB0675_bin_29</name>
    <dbReference type="NCBI Taxonomy" id="2605266"/>
    <lineage>
        <taxon>Bacteria</taxon>
        <taxon>Bacillati</taxon>
        <taxon>Chloroflexota</taxon>
        <taxon>Caldilineae</taxon>
        <taxon>Caldilineales</taxon>
        <taxon>Caldilineaceae</taxon>
    </lineage>
</organism>
<dbReference type="SUPFAM" id="SSF102588">
    <property type="entry name" value="LmbE-like"/>
    <property type="match status" value="1"/>
</dbReference>
<sequence length="294" mass="32879">MTNTRTLLGVFAHPDDESFGPGGTLARYAAEGVQVHVIIATDGDAGSVTESHRNQTERSLAQVRSEELARAAVELGVTSIWNLPYRDSGMRGSSDNEHPRALVQQPIHRLLAELIDYVRRLKPHVVITHDPFGGYGHPDHIRCCEAVTAAFYAAGQADASGSGRSKNSILPPHAPQKLYYSSFDKRMLRWIVKFMQLTGRNPRQVGRNQDVDLVQIAGWETPIHARIDVRAFLDHKERASRAHASQYSGGPSTLRALPGPLRRRLSRYENYTRAFPAPSAYQEPDLFHNVIWRD</sequence>
<dbReference type="GO" id="GO:0016811">
    <property type="term" value="F:hydrolase activity, acting on carbon-nitrogen (but not peptide) bonds, in linear amides"/>
    <property type="evidence" value="ECO:0007669"/>
    <property type="project" value="TreeGrafter"/>
</dbReference>
<dbReference type="InterPro" id="IPR003737">
    <property type="entry name" value="GlcNAc_PI_deacetylase-related"/>
</dbReference>
<evidence type="ECO:0000313" key="1">
    <source>
        <dbReference type="EMBL" id="MYH63448.1"/>
    </source>
</evidence>